<dbReference type="EMBL" id="CP091957">
    <property type="protein sequence ID" value="UOG57912.1"/>
    <property type="molecule type" value="Genomic_DNA"/>
</dbReference>
<proteinExistence type="predicted"/>
<dbReference type="Proteomes" id="UP000829829">
    <property type="component" value="Chromosome 1"/>
</dbReference>
<evidence type="ECO:0000313" key="2">
    <source>
        <dbReference type="Proteomes" id="UP000829829"/>
    </source>
</evidence>
<protein>
    <submittedName>
        <fullName evidence="1">Metal-dependent hydrolase</fullName>
    </submittedName>
</protein>
<accession>A0AAE9GH94</accession>
<dbReference type="Pfam" id="PF04307">
    <property type="entry name" value="YdjM"/>
    <property type="match status" value="1"/>
</dbReference>
<dbReference type="GO" id="GO:0016787">
    <property type="term" value="F:hydrolase activity"/>
    <property type="evidence" value="ECO:0007669"/>
    <property type="project" value="UniProtKB-KW"/>
</dbReference>
<dbReference type="InterPro" id="IPR007404">
    <property type="entry name" value="YdjM-like"/>
</dbReference>
<organism evidence="1 2">
    <name type="scientific">Leptospira noguchii</name>
    <dbReference type="NCBI Taxonomy" id="28182"/>
    <lineage>
        <taxon>Bacteria</taxon>
        <taxon>Pseudomonadati</taxon>
        <taxon>Spirochaetota</taxon>
        <taxon>Spirochaetia</taxon>
        <taxon>Leptospirales</taxon>
        <taxon>Leptospiraceae</taxon>
        <taxon>Leptospira</taxon>
    </lineage>
</organism>
<keyword evidence="1" id="KW-0378">Hydrolase</keyword>
<gene>
    <name evidence="1" type="ORF">MAL03_07285</name>
</gene>
<evidence type="ECO:0000313" key="1">
    <source>
        <dbReference type="EMBL" id="UOG57912.1"/>
    </source>
</evidence>
<dbReference type="RefSeq" id="WP_243815913.1">
    <property type="nucleotide sequence ID" value="NZ_CP091957.1"/>
</dbReference>
<dbReference type="AlphaFoldDB" id="A0AAE9GH94"/>
<reference evidence="1" key="1">
    <citation type="submission" date="2022-02" db="EMBL/GenBank/DDBJ databases">
        <title>The genetically variable rfb locus in Leptospira is a mobile cassette and a molecular signature of serovar identity.</title>
        <authorList>
            <person name="Nieves C."/>
            <person name="Vincent A.T."/>
            <person name="Zarantonelli L."/>
            <person name="Picardeau M."/>
            <person name="Veyrier F.J."/>
            <person name="Buschiazzo A."/>
        </authorList>
    </citation>
    <scope>NUCLEOTIDE SEQUENCE</scope>
    <source>
        <strain evidence="1">IP1512017</strain>
    </source>
</reference>
<sequence>MAGLLKVVLEDKNRTDLSLNTRIERLLIGGGLGLVGGMIPDILEPADHPHHRQTAHSVAFVVLLYILIMQTKKKYPSASIFLDSLLVGYVSHLGLDSTTPMGIPLI</sequence>
<name>A0AAE9GH94_9LEPT</name>